<evidence type="ECO:0000313" key="2">
    <source>
        <dbReference type="Proteomes" id="UP000830768"/>
    </source>
</evidence>
<protein>
    <submittedName>
        <fullName evidence="1">Uncharacterized protein</fullName>
    </submittedName>
</protein>
<organism evidence="1 2">
    <name type="scientific">Fusarium solani subsp. cucurbitae</name>
    <name type="common">Neocosmosporum cucurbitae</name>
    <dbReference type="NCBI Taxonomy" id="2747967"/>
    <lineage>
        <taxon>Eukaryota</taxon>
        <taxon>Fungi</taxon>
        <taxon>Dikarya</taxon>
        <taxon>Ascomycota</taxon>
        <taxon>Pezizomycotina</taxon>
        <taxon>Sordariomycetes</taxon>
        <taxon>Hypocreomycetidae</taxon>
        <taxon>Hypocreales</taxon>
        <taxon>Nectriaceae</taxon>
        <taxon>Fusarium</taxon>
        <taxon>Fusarium solani species complex</taxon>
    </lineage>
</organism>
<evidence type="ECO:0000313" key="1">
    <source>
        <dbReference type="EMBL" id="UPL02528.1"/>
    </source>
</evidence>
<keyword evidence="2" id="KW-1185">Reference proteome</keyword>
<proteinExistence type="predicted"/>
<name>A0ACD3ZMV3_FUSSC</name>
<reference evidence="1" key="1">
    <citation type="submission" date="2021-11" db="EMBL/GenBank/DDBJ databases">
        <title>Fusarium solani-melongenae Genome sequencing and assembly.</title>
        <authorList>
            <person name="Xie S."/>
            <person name="Huang L."/>
            <person name="Zhang X."/>
        </authorList>
    </citation>
    <scope>NUCLEOTIDE SEQUENCE</scope>
    <source>
        <strain evidence="1">CRI 24-3</strain>
    </source>
</reference>
<dbReference type="EMBL" id="CP090039">
    <property type="protein sequence ID" value="UPL02528.1"/>
    <property type="molecule type" value="Genomic_DNA"/>
</dbReference>
<accession>A0ACD3ZMV3</accession>
<dbReference type="Proteomes" id="UP000830768">
    <property type="component" value="Chromosome 11"/>
</dbReference>
<gene>
    <name evidence="1" type="ORF">LCI18_013462</name>
</gene>
<sequence>MDDNTQPTSNMETWEHSPSSAELDPITSQRRGSDSLPSLNELATHRTAMERKGAVHHWLFDRSLDLSSPSCENNPLDILALYQLRDDPHDEVPFGNRTENRHVLGQVYFNGNQKTLSEQDYGIIASNRNWGNAPMLYSIADTLAPYQPETSAAAMEKFERLARDTDSIISKAATWGTRRFSVSSTESEEDTVVGNIVRKVWRRDNTAIRAGGLLRDLRGLIRRPSASRLLKRNRTTKEDEGIAGSADLQGKRVFRPPPGRMPGWANRPIPSTNPGLVWMGPSLVSSAETELADYTRFQSPPNPVVTSGNLATVTLPQSQLGRIKAETSGPQIEGVQTTSNNNNNEAPSVPVPPEDRTKPTPEQMRWGSGPVPCPSIPSLPASDAQRTRSQPVISYQAVDKDLARRRLDNMRSFYAPVGDTSRDKGPGSNRYSFENGDCFVDRGVEIFEGIRPPHRERIRERQHHDGGPLLKPHSDRYLSAKINELDGGCVETIKGDSNNVSDDEHVYALACSEDSFIKRDFSAELERPASIKTLLFPGITSYPQQSIKSERGKSAENSKRSADMGLEGSDDRLPTQPNSRQLCPGTDPVEDKPKGLITTEDSALESRATPEAQRHCEILMPGSIKSKRQVGFARVTIEIVSLPNMNSPLSGQSDDESGQSSECEIETGESFDEEQADTEDQDRPNLSPQNLPSGGSGESSSSLIGANTNPSGKNAGGGAGSSANTRSRTKASRSTSKRRTERFACPYQAFEASQPCFRPGPRNPSGGCAGIQRLKQHLSRRHMMSYRCIRCWRSFETRDRSEAHSKQVGSCEAREMLTAERFMGPNQETDLEKVSGAGCEEETWWEIFQLVIPDMQNRTRESLKSQYWPYYMHFDSFMMPSMIFPNALFESENTGVQTSGATLEETGYVTQNTQGPYLTTDPPDPAPASHTVYVPLLDASVGPPSQTGLQALQCSPASQSAASTSTPNTDPQTLTRATSTLQCPETATQPSQGTPDQTKLQRNHERLRARHSRLEEEVDEFLAANRTARSDLGRADVAINDLLALEDLPRNIEDTLSEVSQILELVRKRLR</sequence>